<organism evidence="1 2">
    <name type="scientific">Nitrolancea hollandica Lb</name>
    <dbReference type="NCBI Taxonomy" id="1129897"/>
    <lineage>
        <taxon>Bacteria</taxon>
        <taxon>Pseudomonadati</taxon>
        <taxon>Thermomicrobiota</taxon>
        <taxon>Thermomicrobia</taxon>
        <taxon>Sphaerobacterales</taxon>
        <taxon>Sphaerobacterineae</taxon>
        <taxon>Sphaerobacteraceae</taxon>
        <taxon>Nitrolancea</taxon>
    </lineage>
</organism>
<comment type="caution">
    <text evidence="1">The sequence shown here is derived from an EMBL/GenBank/DDBJ whole genome shotgun (WGS) entry which is preliminary data.</text>
</comment>
<dbReference type="AlphaFoldDB" id="I4EH15"/>
<dbReference type="Proteomes" id="UP000004221">
    <property type="component" value="Unassembled WGS sequence"/>
</dbReference>
<evidence type="ECO:0000313" key="2">
    <source>
        <dbReference type="Proteomes" id="UP000004221"/>
    </source>
</evidence>
<dbReference type="EMBL" id="CAGS01000216">
    <property type="protein sequence ID" value="CCF83977.1"/>
    <property type="molecule type" value="Genomic_DNA"/>
</dbReference>
<sequence length="31" mass="3159">MPRRAAELIAAAAEGCDALVTGGVMSVGVWR</sequence>
<accession>I4EH15</accession>
<evidence type="ECO:0000313" key="1">
    <source>
        <dbReference type="EMBL" id="CCF83977.1"/>
    </source>
</evidence>
<keyword evidence="2" id="KW-1185">Reference proteome</keyword>
<protein>
    <submittedName>
        <fullName evidence="1">Uncharacterized protein</fullName>
    </submittedName>
</protein>
<reference evidence="1 2" key="1">
    <citation type="journal article" date="2012" name="ISME J.">
        <title>Nitrification expanded: discovery, physiology and genomics of a nitrite-oxidizing bacterium from the phylum Chloroflexi.</title>
        <authorList>
            <person name="Sorokin D.Y."/>
            <person name="Lucker S."/>
            <person name="Vejmelkova D."/>
            <person name="Kostrikina N.A."/>
            <person name="Kleerebezem R."/>
            <person name="Rijpstra W.I."/>
            <person name="Damste J.S."/>
            <person name="Le Paslier D."/>
            <person name="Muyzer G."/>
            <person name="Wagner M."/>
            <person name="van Loosdrecht M.C."/>
            <person name="Daims H."/>
        </authorList>
    </citation>
    <scope>NUCLEOTIDE SEQUENCE [LARGE SCALE GENOMIC DNA]</scope>
    <source>
        <strain evidence="2">none</strain>
    </source>
</reference>
<name>I4EH15_9BACT</name>
<proteinExistence type="predicted"/>
<gene>
    <name evidence="1" type="ORF">NITHO_2930007</name>
</gene>